<sequence length="282" mass="32151">MLSYRHAFHAGNHADILKHYILSLVLDYYNQKDKPYIVIDTHAGAGLYPINHIFTQKNKEFETGVSQLLQANALPDSLAKFVQKIWLFNSNHSLNIYPGSPKIIESFLRPSDKLYLFELHPNEHQVLLNNFKNSLSKQTKILQQDGFKGLIAFLPPHTKRGITIIDPPYEDKKDYETVITALKESLKRFATGCYIVWYPLLQNKLYLQMVEALCELNSTSWLNVTLQVTQPSADGYGMYGSGLFVINPPWTMPKLLEESMPVLEALLGQDASRASELTYQIS</sequence>
<dbReference type="GO" id="GO:0070475">
    <property type="term" value="P:rRNA base methylation"/>
    <property type="evidence" value="ECO:0007669"/>
    <property type="project" value="InterPro"/>
</dbReference>
<dbReference type="Proteomes" id="UP000003423">
    <property type="component" value="Unassembled WGS sequence"/>
</dbReference>
<dbReference type="SUPFAM" id="SSF53335">
    <property type="entry name" value="S-adenosyl-L-methionine-dependent methyltransferases"/>
    <property type="match status" value="1"/>
</dbReference>
<name>I3D5N8_9ARCH</name>
<reference evidence="1 2" key="1">
    <citation type="journal article" date="2012" name="J. Bacteriol.">
        <title>Genome sequence of "Candidatus Nitrosopumilus salaria" BD31, an ammonia-oxidizing archaeon from the San Francisco Bay estuary.</title>
        <authorList>
            <person name="Mosier A.C."/>
            <person name="Allen E.E."/>
            <person name="Kim M."/>
            <person name="Ferriera S."/>
            <person name="Francis C.A."/>
        </authorList>
    </citation>
    <scope>NUCLEOTIDE SEQUENCE [LARGE SCALE GENOMIC DNA]</scope>
    <source>
        <strain evidence="1 2">BD31</strain>
    </source>
</reference>
<evidence type="ECO:0000313" key="1">
    <source>
        <dbReference type="EMBL" id="EIJ67031.1"/>
    </source>
</evidence>
<dbReference type="AlphaFoldDB" id="I3D5N8"/>
<comment type="caution">
    <text evidence="1">The sequence shown here is derived from an EMBL/GenBank/DDBJ whole genome shotgun (WGS) entry which is preliminary data.</text>
</comment>
<proteinExistence type="inferred from homology"/>
<dbReference type="Pfam" id="PF04378">
    <property type="entry name" value="RsmJ"/>
    <property type="match status" value="1"/>
</dbReference>
<keyword evidence="2" id="KW-1185">Reference proteome</keyword>
<accession>I3D5N8</accession>
<dbReference type="PANTHER" id="PTHR37426">
    <property type="entry name" value="RIBOSOMAL RNA LARGE SUBUNIT METHYLTRANSFERASE J"/>
    <property type="match status" value="1"/>
</dbReference>
<dbReference type="PANTHER" id="PTHR37426:SF1">
    <property type="entry name" value="RIBOSOMAL RNA LARGE SUBUNIT METHYLTRANSFERASE J"/>
    <property type="match status" value="1"/>
</dbReference>
<dbReference type="PATRIC" id="fig|859350.6.peg.6"/>
<dbReference type="EMBL" id="AEXL02000001">
    <property type="protein sequence ID" value="EIJ67031.1"/>
    <property type="molecule type" value="Genomic_DNA"/>
</dbReference>
<protein>
    <submittedName>
        <fullName evidence="1">YhiR family protein</fullName>
    </submittedName>
</protein>
<evidence type="ECO:0000313" key="2">
    <source>
        <dbReference type="Proteomes" id="UP000003423"/>
    </source>
</evidence>
<dbReference type="InterPro" id="IPR029063">
    <property type="entry name" value="SAM-dependent_MTases_sf"/>
</dbReference>
<gene>
    <name evidence="1" type="ORF">BD31_I1794</name>
</gene>
<dbReference type="GO" id="GO:0005829">
    <property type="term" value="C:cytosol"/>
    <property type="evidence" value="ECO:0007669"/>
    <property type="project" value="TreeGrafter"/>
</dbReference>
<organism evidence="1 2">
    <name type="scientific">Candidatus Nitrosopumilus salarius BD31</name>
    <dbReference type="NCBI Taxonomy" id="859350"/>
    <lineage>
        <taxon>Archaea</taxon>
        <taxon>Nitrososphaerota</taxon>
        <taxon>Nitrososphaeria</taxon>
        <taxon>Nitrosopumilales</taxon>
        <taxon>Nitrosopumilaceae</taxon>
        <taxon>Nitrosopumilus</taxon>
    </lineage>
</organism>
<dbReference type="InterPro" id="IPR007473">
    <property type="entry name" value="RlmJ"/>
</dbReference>
<dbReference type="Gene3D" id="3.40.50.150">
    <property type="entry name" value="Vaccinia Virus protein VP39"/>
    <property type="match status" value="1"/>
</dbReference>
<dbReference type="GO" id="GO:0036307">
    <property type="term" value="F:23S rRNA (adenine(2030)-N(6))-methyltransferase activity"/>
    <property type="evidence" value="ECO:0007669"/>
    <property type="project" value="TreeGrafter"/>
</dbReference>
<dbReference type="HAMAP" id="MF_00934">
    <property type="entry name" value="23SrRNA_methyltr_J"/>
    <property type="match status" value="1"/>
</dbReference>